<comment type="caution">
    <text evidence="1">The sequence shown here is derived from an EMBL/GenBank/DDBJ whole genome shotgun (WGS) entry which is preliminary data.</text>
</comment>
<reference evidence="1" key="1">
    <citation type="submission" date="2020-07" db="EMBL/GenBank/DDBJ databases">
        <title>Multicomponent nature underlies the extraordinary mechanical properties of spider dragline silk.</title>
        <authorList>
            <person name="Kono N."/>
            <person name="Nakamura H."/>
            <person name="Mori M."/>
            <person name="Yoshida Y."/>
            <person name="Ohtoshi R."/>
            <person name="Malay A.D."/>
            <person name="Moran D.A.P."/>
            <person name="Tomita M."/>
            <person name="Numata K."/>
            <person name="Arakawa K."/>
        </authorList>
    </citation>
    <scope>NUCLEOTIDE SEQUENCE</scope>
</reference>
<sequence length="77" mass="8982">MIYALDVNHIPVNDTFTLPDTLKREGTVQDTTPLDNRKRIYGTISEFAPKPTVRLAERLQLIKWLSRSLSRHSMWQT</sequence>
<organism evidence="1 2">
    <name type="scientific">Trichonephila clavata</name>
    <name type="common">Joro spider</name>
    <name type="synonym">Nephila clavata</name>
    <dbReference type="NCBI Taxonomy" id="2740835"/>
    <lineage>
        <taxon>Eukaryota</taxon>
        <taxon>Metazoa</taxon>
        <taxon>Ecdysozoa</taxon>
        <taxon>Arthropoda</taxon>
        <taxon>Chelicerata</taxon>
        <taxon>Arachnida</taxon>
        <taxon>Araneae</taxon>
        <taxon>Araneomorphae</taxon>
        <taxon>Entelegynae</taxon>
        <taxon>Araneoidea</taxon>
        <taxon>Nephilidae</taxon>
        <taxon>Trichonephila</taxon>
    </lineage>
</organism>
<gene>
    <name evidence="1" type="ORF">TNCT_168341</name>
</gene>
<keyword evidence="2" id="KW-1185">Reference proteome</keyword>
<name>A0A8X6EXF6_TRICU</name>
<evidence type="ECO:0000313" key="1">
    <source>
        <dbReference type="EMBL" id="GFQ63937.1"/>
    </source>
</evidence>
<evidence type="ECO:0000313" key="2">
    <source>
        <dbReference type="Proteomes" id="UP000887116"/>
    </source>
</evidence>
<proteinExistence type="predicted"/>
<accession>A0A8X6EXF6</accession>
<dbReference type="Proteomes" id="UP000887116">
    <property type="component" value="Unassembled WGS sequence"/>
</dbReference>
<dbReference type="EMBL" id="BMAO01009992">
    <property type="protein sequence ID" value="GFQ63937.1"/>
    <property type="molecule type" value="Genomic_DNA"/>
</dbReference>
<protein>
    <submittedName>
        <fullName evidence="1">Uncharacterized protein</fullName>
    </submittedName>
</protein>
<dbReference type="AlphaFoldDB" id="A0A8X6EXF6"/>